<evidence type="ECO:0000313" key="5">
    <source>
        <dbReference type="Proteomes" id="UP000247696"/>
    </source>
</evidence>
<dbReference type="FunFam" id="3.30.70.360:FF:000004">
    <property type="entry name" value="Peptidase M20 domain-containing protein 2"/>
    <property type="match status" value="1"/>
</dbReference>
<dbReference type="PANTHER" id="PTHR30575:SF0">
    <property type="entry name" value="XAA-ARG DIPEPTIDASE"/>
    <property type="match status" value="1"/>
</dbReference>
<dbReference type="Pfam" id="PF01546">
    <property type="entry name" value="Peptidase_M20"/>
    <property type="match status" value="1"/>
</dbReference>
<dbReference type="InterPro" id="IPR011650">
    <property type="entry name" value="Peptidase_M20_dimer"/>
</dbReference>
<dbReference type="GO" id="GO:0005737">
    <property type="term" value="C:cytoplasm"/>
    <property type="evidence" value="ECO:0007669"/>
    <property type="project" value="TreeGrafter"/>
</dbReference>
<dbReference type="SUPFAM" id="SSF55031">
    <property type="entry name" value="Bacterial exopeptidase dimerisation domain"/>
    <property type="match status" value="1"/>
</dbReference>
<proteinExistence type="inferred from homology"/>
<dbReference type="InterPro" id="IPR017144">
    <property type="entry name" value="Xaa-Arg_dipeptidase"/>
</dbReference>
<dbReference type="GO" id="GO:0071713">
    <property type="term" value="F:para-aminobenzoyl-glutamate hydrolase activity"/>
    <property type="evidence" value="ECO:0007669"/>
    <property type="project" value="TreeGrafter"/>
</dbReference>
<dbReference type="RefSeq" id="WP_227871131.1">
    <property type="nucleotide sequence ID" value="NZ_CP024988.1"/>
</dbReference>
<dbReference type="NCBIfam" id="TIGR01891">
    <property type="entry name" value="amidohydrolases"/>
    <property type="match status" value="1"/>
</dbReference>
<dbReference type="InterPro" id="IPR036264">
    <property type="entry name" value="Bact_exopeptidase_dim_dom"/>
</dbReference>
<dbReference type="InterPro" id="IPR002933">
    <property type="entry name" value="Peptidase_M20"/>
</dbReference>
<dbReference type="KEGG" id="cpre:Csp1_02620"/>
<evidence type="ECO:0000256" key="2">
    <source>
        <dbReference type="SAM" id="MobiDB-lite"/>
    </source>
</evidence>
<name>A0A2Z3YMG7_9CORY</name>
<evidence type="ECO:0000256" key="1">
    <source>
        <dbReference type="PIRNR" id="PIRNR037226"/>
    </source>
</evidence>
<comment type="similarity">
    <text evidence="1">Belongs to the peptidase M20A family.</text>
</comment>
<dbReference type="InterPro" id="IPR017439">
    <property type="entry name" value="Amidohydrolase"/>
</dbReference>
<dbReference type="STRING" id="1737425.GCA_900049755_02388"/>
<dbReference type="GO" id="GO:0016805">
    <property type="term" value="F:dipeptidase activity"/>
    <property type="evidence" value="ECO:0007669"/>
    <property type="project" value="InterPro"/>
</dbReference>
<organism evidence="4 5">
    <name type="scientific">Corynebacterium provencense</name>
    <dbReference type="NCBI Taxonomy" id="1737425"/>
    <lineage>
        <taxon>Bacteria</taxon>
        <taxon>Bacillati</taxon>
        <taxon>Actinomycetota</taxon>
        <taxon>Actinomycetes</taxon>
        <taxon>Mycobacteriales</taxon>
        <taxon>Corynebacteriaceae</taxon>
        <taxon>Corynebacterium</taxon>
    </lineage>
</organism>
<dbReference type="Pfam" id="PF07687">
    <property type="entry name" value="M20_dimer"/>
    <property type="match status" value="1"/>
</dbReference>
<dbReference type="EMBL" id="CP024988">
    <property type="protein sequence ID" value="AWT25088.1"/>
    <property type="molecule type" value="Genomic_DNA"/>
</dbReference>
<dbReference type="GO" id="GO:0046657">
    <property type="term" value="P:folic acid catabolic process"/>
    <property type="evidence" value="ECO:0007669"/>
    <property type="project" value="TreeGrafter"/>
</dbReference>
<dbReference type="Gene3D" id="3.30.70.360">
    <property type="match status" value="1"/>
</dbReference>
<dbReference type="Proteomes" id="UP000247696">
    <property type="component" value="Chromosome"/>
</dbReference>
<dbReference type="SUPFAM" id="SSF53187">
    <property type="entry name" value="Zn-dependent exopeptidases"/>
    <property type="match status" value="1"/>
</dbReference>
<evidence type="ECO:0000259" key="3">
    <source>
        <dbReference type="Pfam" id="PF07687"/>
    </source>
</evidence>
<dbReference type="PIRSF" id="PIRSF037226">
    <property type="entry name" value="Amidohydrolase_ACY1L2_prd"/>
    <property type="match status" value="1"/>
</dbReference>
<keyword evidence="4" id="KW-0378">Hydrolase</keyword>
<accession>A0A2Z3YMG7</accession>
<evidence type="ECO:0000313" key="4">
    <source>
        <dbReference type="EMBL" id="AWT25088.1"/>
    </source>
</evidence>
<feature type="domain" description="Peptidase M20 dimerisation" evidence="3">
    <location>
        <begin position="215"/>
        <end position="314"/>
    </location>
</feature>
<dbReference type="InterPro" id="IPR052030">
    <property type="entry name" value="Peptidase_M20/M20A_hydrolases"/>
</dbReference>
<feature type="region of interest" description="Disordered" evidence="2">
    <location>
        <begin position="1"/>
        <end position="53"/>
    </location>
</feature>
<dbReference type="Gene3D" id="3.40.630.10">
    <property type="entry name" value="Zn peptidases"/>
    <property type="match status" value="1"/>
</dbReference>
<dbReference type="CDD" id="cd03887">
    <property type="entry name" value="M20_Acy1L2"/>
    <property type="match status" value="1"/>
</dbReference>
<dbReference type="PANTHER" id="PTHR30575">
    <property type="entry name" value="PEPTIDASE M20"/>
    <property type="match status" value="1"/>
</dbReference>
<gene>
    <name evidence="4" type="primary">abgB_1</name>
    <name evidence="4" type="ORF">Csp1_02620</name>
</gene>
<reference evidence="5" key="1">
    <citation type="submission" date="2017-11" db="EMBL/GenBank/DDBJ databases">
        <title>Otitis media/interna in a cat caused by the recently described species Corynebacterium provencense.</title>
        <authorList>
            <person name="Kittl S."/>
            <person name="Brodard I."/>
            <person name="Rychener L."/>
            <person name="Jores J."/>
            <person name="Roosje P."/>
            <person name="Gobeli Brawand S."/>
        </authorList>
    </citation>
    <scope>NUCLEOTIDE SEQUENCE [LARGE SCALE GENOMIC DNA]</scope>
    <source>
        <strain evidence="5">17KM38</strain>
    </source>
</reference>
<sequence>MTAHTTSVDPLKTYLAFDESRRDGGDDSSGGPGDDAGDGVSHFSGAPESVHTRIRDRVEELRPELARLAVDLHDHPETAFGEFRSARAVADLLESHGAEVEVGAFGLDTALYATEGPQEGAPHFAVVAEYDALPEVGHACGHNVIAGISVGAYIALRDVLGDIGGRVSFIGAPAEESGGGKELILRAGGFDGVDAAGMVHPGVGDTVSPVYGPGTSGVRRIAVTYRGRAAHAAMSPYLGLNALDAVVTAYQSVAQLRQHILPVDRIHGVITNGGSAANVVPETASAVFLVRSTEIDTLDILTRRVVTVLEAAASATGTTADIDLDFEPAYLPMKNNIELVKRWADHLRDRGREVPLYPAHARQGGPSTDMGNVSRTIPAIHPALGLGGSPDVAPHNAAFAETTVEPAAVDALIDAAVSLAGTAADFLADADLRDAVRREFNYRVRGQVE</sequence>
<keyword evidence="5" id="KW-1185">Reference proteome</keyword>
<dbReference type="AlphaFoldDB" id="A0A2Z3YMG7"/>
<protein>
    <recommendedName>
        <fullName evidence="1">Peptidase M20 domain-containing protein 2</fullName>
    </recommendedName>
</protein>